<feature type="transmembrane region" description="Helical" evidence="8">
    <location>
        <begin position="316"/>
        <end position="338"/>
    </location>
</feature>
<dbReference type="PANTHER" id="PTHR42810">
    <property type="entry name" value="PURINE PERMEASE C1399.01C-RELATED"/>
    <property type="match status" value="1"/>
</dbReference>
<keyword evidence="4" id="KW-1003">Cell membrane</keyword>
<sequence>MKLTYEVEDKPPFGTSLLLAFQHMLAAMGAIIAVPLVVGSAIGLPTNEMIVLVNAALLVSGVVTIIQCKGVGVIGIRLPVVMGTSFTFVAISISIGIESGVAAIFGAALVGSLVMIIGSKFMPQIRKLFPPVVSGTVVVLIGLTILPVGIDWIAGGFVGQEGYGRLENLALGTFVLLLIIAISNFGKGIFGAASIVIGIAVGYLIALALGMVDFTPVREATVFATPDLLPFGIEFTVAGIIGMSIAYLVTIMESTGDFLALSDATKTKLTGKKLSSGILCDGVGSALASVVGTTPFSSFSQNVGIVSITGVASRHVVAFTGVIMVCAGLIPKIGGLVVTIPSSVLGGAGIVMFSMIISSGINILSRLNFTKRDMLIVALGVAAGMTVTIRPETLTYFPDSLRVILGSGITTGSLVALGLNLILKVDVTDEIESAEEKKVLFDESFKQTKNMAELESEKAKTVGLELD</sequence>
<comment type="subcellular location">
    <subcellularLocation>
        <location evidence="1">Cell membrane</location>
        <topology evidence="1">Multi-pass membrane protein</topology>
    </subcellularLocation>
</comment>
<dbReference type="GO" id="GO:0005886">
    <property type="term" value="C:plasma membrane"/>
    <property type="evidence" value="ECO:0007669"/>
    <property type="project" value="UniProtKB-SubCell"/>
</dbReference>
<proteinExistence type="inferred from homology"/>
<dbReference type="GO" id="GO:0042907">
    <property type="term" value="F:xanthine transmembrane transporter activity"/>
    <property type="evidence" value="ECO:0007669"/>
    <property type="project" value="TreeGrafter"/>
</dbReference>
<evidence type="ECO:0000256" key="2">
    <source>
        <dbReference type="ARBA" id="ARBA00008821"/>
    </source>
</evidence>
<dbReference type="Pfam" id="PF00860">
    <property type="entry name" value="Xan_ur_permease"/>
    <property type="match status" value="1"/>
</dbReference>
<dbReference type="InterPro" id="IPR017588">
    <property type="entry name" value="UacT-like"/>
</dbReference>
<dbReference type="AlphaFoldDB" id="A0A3G4VER5"/>
<feature type="transmembrane region" description="Helical" evidence="8">
    <location>
        <begin position="189"/>
        <end position="209"/>
    </location>
</feature>
<dbReference type="InterPro" id="IPR006043">
    <property type="entry name" value="NCS2"/>
</dbReference>
<name>A0A3G4VER5_9VIBR</name>
<evidence type="ECO:0000256" key="4">
    <source>
        <dbReference type="ARBA" id="ARBA00022475"/>
    </source>
</evidence>
<organism evidence="9 10">
    <name type="scientific">Vibrio mediterranei</name>
    <dbReference type="NCBI Taxonomy" id="689"/>
    <lineage>
        <taxon>Bacteria</taxon>
        <taxon>Pseudomonadati</taxon>
        <taxon>Pseudomonadota</taxon>
        <taxon>Gammaproteobacteria</taxon>
        <taxon>Vibrionales</taxon>
        <taxon>Vibrionaceae</taxon>
        <taxon>Vibrio</taxon>
    </lineage>
</organism>
<evidence type="ECO:0000256" key="5">
    <source>
        <dbReference type="ARBA" id="ARBA00022692"/>
    </source>
</evidence>
<dbReference type="PANTHER" id="PTHR42810:SF2">
    <property type="entry name" value="PURINE PERMEASE C1399.01C-RELATED"/>
    <property type="match status" value="1"/>
</dbReference>
<evidence type="ECO:0000313" key="9">
    <source>
        <dbReference type="EMBL" id="AYV23210.1"/>
    </source>
</evidence>
<comment type="similarity">
    <text evidence="2">Belongs to the nucleobase:cation symporter-2 (NCS2) (TC 2.A.40) family.</text>
</comment>
<protein>
    <submittedName>
        <fullName evidence="9">Purine permease</fullName>
    </submittedName>
</protein>
<feature type="transmembrane region" description="Helical" evidence="8">
    <location>
        <begin position="376"/>
        <end position="397"/>
    </location>
</feature>
<feature type="transmembrane region" description="Helical" evidence="8">
    <location>
        <begin position="344"/>
        <end position="364"/>
    </location>
</feature>
<keyword evidence="5 8" id="KW-0812">Transmembrane</keyword>
<evidence type="ECO:0000256" key="3">
    <source>
        <dbReference type="ARBA" id="ARBA00022448"/>
    </source>
</evidence>
<keyword evidence="7 8" id="KW-0472">Membrane</keyword>
<dbReference type="NCBIfam" id="NF037981">
    <property type="entry name" value="NCS2_1"/>
    <property type="match status" value="1"/>
</dbReference>
<feature type="transmembrane region" description="Helical" evidence="8">
    <location>
        <begin position="88"/>
        <end position="116"/>
    </location>
</feature>
<keyword evidence="3" id="KW-0813">Transport</keyword>
<evidence type="ECO:0000256" key="7">
    <source>
        <dbReference type="ARBA" id="ARBA00023136"/>
    </source>
</evidence>
<feature type="transmembrane region" description="Helical" evidence="8">
    <location>
        <begin position="162"/>
        <end position="182"/>
    </location>
</feature>
<evidence type="ECO:0000256" key="6">
    <source>
        <dbReference type="ARBA" id="ARBA00022989"/>
    </source>
</evidence>
<gene>
    <name evidence="9" type="ORF">ECB94_18050</name>
</gene>
<dbReference type="Proteomes" id="UP000279760">
    <property type="component" value="Chromosome 2"/>
</dbReference>
<dbReference type="NCBIfam" id="TIGR00801">
    <property type="entry name" value="ncs2"/>
    <property type="match status" value="1"/>
</dbReference>
<dbReference type="InterPro" id="IPR006042">
    <property type="entry name" value="Xan_ur_permease"/>
</dbReference>
<feature type="transmembrane region" description="Helical" evidence="8">
    <location>
        <begin position="229"/>
        <end position="249"/>
    </location>
</feature>
<accession>A0A3G4VER5</accession>
<reference evidence="9 10" key="1">
    <citation type="submission" date="2018-11" db="EMBL/GenBank/DDBJ databases">
        <title>Complete Genome Sequence of Vbrio mediterranei 117-T6: a Potential Pathogen Bacteria Isolated from the Conchocelis of Pyropia.</title>
        <authorList>
            <person name="Liu Q."/>
        </authorList>
    </citation>
    <scope>NUCLEOTIDE SEQUENCE [LARGE SCALE GENOMIC DNA]</scope>
    <source>
        <strain evidence="9 10">117-T6</strain>
    </source>
</reference>
<keyword evidence="6 8" id="KW-1133">Transmembrane helix</keyword>
<dbReference type="PROSITE" id="PS01116">
    <property type="entry name" value="XANTH_URACIL_PERMASE"/>
    <property type="match status" value="1"/>
</dbReference>
<feature type="transmembrane region" description="Helical" evidence="8">
    <location>
        <begin position="20"/>
        <end position="44"/>
    </location>
</feature>
<feature type="transmembrane region" description="Helical" evidence="8">
    <location>
        <begin position="403"/>
        <end position="423"/>
    </location>
</feature>
<dbReference type="EMBL" id="CP033578">
    <property type="protein sequence ID" value="AYV23210.1"/>
    <property type="molecule type" value="Genomic_DNA"/>
</dbReference>
<feature type="transmembrane region" description="Helical" evidence="8">
    <location>
        <begin position="128"/>
        <end position="150"/>
    </location>
</feature>
<evidence type="ECO:0000256" key="1">
    <source>
        <dbReference type="ARBA" id="ARBA00004651"/>
    </source>
</evidence>
<evidence type="ECO:0000256" key="8">
    <source>
        <dbReference type="SAM" id="Phobius"/>
    </source>
</evidence>
<dbReference type="RefSeq" id="WP_124941299.1">
    <property type="nucleotide sequence ID" value="NZ_CP033578.1"/>
</dbReference>
<feature type="transmembrane region" description="Helical" evidence="8">
    <location>
        <begin position="51"/>
        <end position="76"/>
    </location>
</feature>
<evidence type="ECO:0000313" key="10">
    <source>
        <dbReference type="Proteomes" id="UP000279760"/>
    </source>
</evidence>
<dbReference type="NCBIfam" id="TIGR03173">
    <property type="entry name" value="pbuX"/>
    <property type="match status" value="1"/>
</dbReference>